<evidence type="ECO:0000256" key="9">
    <source>
        <dbReference type="ARBA" id="ARBA00023160"/>
    </source>
</evidence>
<dbReference type="Proteomes" id="UP001165190">
    <property type="component" value="Unassembled WGS sequence"/>
</dbReference>
<dbReference type="GO" id="GO:0016125">
    <property type="term" value="P:sterol metabolic process"/>
    <property type="evidence" value="ECO:0007669"/>
    <property type="project" value="TreeGrafter"/>
</dbReference>
<protein>
    <submittedName>
        <fullName evidence="13">Allene oxide synthase, DELAYED DEHISCENCE 2, CYTOCHROME P450 74A</fullName>
    </submittedName>
</protein>
<dbReference type="SUPFAM" id="SSF48264">
    <property type="entry name" value="Cytochrome P450"/>
    <property type="match status" value="1"/>
</dbReference>
<keyword evidence="4 11" id="KW-0479">Metal-binding</keyword>
<evidence type="ECO:0000256" key="7">
    <source>
        <dbReference type="ARBA" id="ARBA00023004"/>
    </source>
</evidence>
<keyword evidence="2" id="KW-0444">Lipid biosynthesis</keyword>
<dbReference type="GO" id="GO:0005506">
    <property type="term" value="F:iron ion binding"/>
    <property type="evidence" value="ECO:0007669"/>
    <property type="project" value="InterPro"/>
</dbReference>
<evidence type="ECO:0000256" key="2">
    <source>
        <dbReference type="ARBA" id="ARBA00022516"/>
    </source>
</evidence>
<evidence type="ECO:0000256" key="4">
    <source>
        <dbReference type="ARBA" id="ARBA00022723"/>
    </source>
</evidence>
<comment type="cofactor">
    <cofactor evidence="11">
        <name>heme</name>
        <dbReference type="ChEBI" id="CHEBI:30413"/>
    </cofactor>
</comment>
<sequence length="507" mass="56860">MATTSSSRPAAVLPVTDLRPENPSVPAPQSVTVSQPGETKLPLKQIPGDYGLPFIGAIKDRLDFFYNPGRDEFFRLKTQKYQSTVIRTNMPPGPFIASNPKVIVLLDGKSFPVLFDVSKVEKRDVLTGTYMPSTDLTGGYRVLAYLDPSEPKHAKLKQLVFFLLKSSRDKVFPVFEACYTGLFETLEKEVAEKGKSSFEAPNEQAAFNFLNLAFFGSNPADTKLGVEGPSLINKWMLFQLHPILSLGLPKYLDDLLLHTFRLPSFFVKNDYKRLYDFIYESSGFVQDEAEKMGLSREEACHNLLFATCFNAFAGMKAFFPSMVKWIGRAGGKLHTELAQEIRSVIKSNGGKLSMAAMEQMPLMKSVVYEALRIEPPVPYQYGKAKKDLVIESHDAVYEVKEGEMLFGFQPFATKDPKIFEKAEEFVPDRFKGEDGEKLLKYLFWSNGPETENTTAGNKQCAGKDFVVLVSRLFVSELFRRYDTFEIELGETSLGASVTIKSMKGASF</sequence>
<dbReference type="GO" id="GO:0020037">
    <property type="term" value="F:heme binding"/>
    <property type="evidence" value="ECO:0007669"/>
    <property type="project" value="InterPro"/>
</dbReference>
<evidence type="ECO:0000313" key="13">
    <source>
        <dbReference type="EMBL" id="GMI96771.1"/>
    </source>
</evidence>
<proteinExistence type="inferred from homology"/>
<dbReference type="Pfam" id="PF00067">
    <property type="entry name" value="p450"/>
    <property type="match status" value="1"/>
</dbReference>
<evidence type="ECO:0000313" key="14">
    <source>
        <dbReference type="Proteomes" id="UP001165190"/>
    </source>
</evidence>
<dbReference type="PANTHER" id="PTHR24286">
    <property type="entry name" value="CYTOCHROME P450 26"/>
    <property type="match status" value="1"/>
</dbReference>
<dbReference type="GO" id="GO:0031408">
    <property type="term" value="P:oxylipin biosynthetic process"/>
    <property type="evidence" value="ECO:0007669"/>
    <property type="project" value="UniProtKB-KW"/>
</dbReference>
<dbReference type="GO" id="GO:0009695">
    <property type="term" value="P:jasmonic acid biosynthetic process"/>
    <property type="evidence" value="ECO:0007669"/>
    <property type="project" value="TreeGrafter"/>
</dbReference>
<feature type="region of interest" description="Disordered" evidence="12">
    <location>
        <begin position="1"/>
        <end position="37"/>
    </location>
</feature>
<dbReference type="InterPro" id="IPR001128">
    <property type="entry name" value="Cyt_P450"/>
</dbReference>
<feature type="binding site" description="axial binding residue" evidence="11">
    <location>
        <position position="460"/>
    </location>
    <ligand>
        <name>heme</name>
        <dbReference type="ChEBI" id="CHEBI:30413"/>
    </ligand>
    <ligandPart>
        <name>Fe</name>
        <dbReference type="ChEBI" id="CHEBI:18248"/>
    </ligandPart>
</feature>
<keyword evidence="3 11" id="KW-0349">Heme</keyword>
<evidence type="ECO:0000256" key="12">
    <source>
        <dbReference type="SAM" id="MobiDB-lite"/>
    </source>
</evidence>
<feature type="compositionally biased region" description="Polar residues" evidence="12">
    <location>
        <begin position="27"/>
        <end position="37"/>
    </location>
</feature>
<dbReference type="GO" id="GO:0009941">
    <property type="term" value="C:chloroplast envelope"/>
    <property type="evidence" value="ECO:0007669"/>
    <property type="project" value="TreeGrafter"/>
</dbReference>
<keyword evidence="5" id="KW-0925">Oxylipin biosynthesis</keyword>
<keyword evidence="8" id="KW-0443">Lipid metabolism</keyword>
<evidence type="ECO:0000256" key="5">
    <source>
        <dbReference type="ARBA" id="ARBA00022767"/>
    </source>
</evidence>
<dbReference type="GO" id="GO:0016705">
    <property type="term" value="F:oxidoreductase activity, acting on paired donors, with incorporation or reduction of molecular oxygen"/>
    <property type="evidence" value="ECO:0007669"/>
    <property type="project" value="InterPro"/>
</dbReference>
<keyword evidence="14" id="KW-1185">Reference proteome</keyword>
<dbReference type="CDD" id="cd11071">
    <property type="entry name" value="CYP74"/>
    <property type="match status" value="1"/>
</dbReference>
<gene>
    <name evidence="13" type="ORF">HRI_003346400</name>
</gene>
<organism evidence="13 14">
    <name type="scientific">Hibiscus trionum</name>
    <name type="common">Flower of an hour</name>
    <dbReference type="NCBI Taxonomy" id="183268"/>
    <lineage>
        <taxon>Eukaryota</taxon>
        <taxon>Viridiplantae</taxon>
        <taxon>Streptophyta</taxon>
        <taxon>Embryophyta</taxon>
        <taxon>Tracheophyta</taxon>
        <taxon>Spermatophyta</taxon>
        <taxon>Magnoliopsida</taxon>
        <taxon>eudicotyledons</taxon>
        <taxon>Gunneridae</taxon>
        <taxon>Pentapetalae</taxon>
        <taxon>rosids</taxon>
        <taxon>malvids</taxon>
        <taxon>Malvales</taxon>
        <taxon>Malvaceae</taxon>
        <taxon>Malvoideae</taxon>
        <taxon>Hibiscus</taxon>
    </lineage>
</organism>
<reference evidence="13" key="1">
    <citation type="submission" date="2023-05" db="EMBL/GenBank/DDBJ databases">
        <title>Genome and transcriptome analyses reveal genes involved in the formation of fine ridges on petal epidermal cells in Hibiscus trionum.</title>
        <authorList>
            <person name="Koshimizu S."/>
            <person name="Masuda S."/>
            <person name="Ishii T."/>
            <person name="Shirasu K."/>
            <person name="Hoshino A."/>
            <person name="Arita M."/>
        </authorList>
    </citation>
    <scope>NUCLEOTIDE SEQUENCE</scope>
    <source>
        <strain evidence="13">Hamamatsu line</strain>
    </source>
</reference>
<dbReference type="AlphaFoldDB" id="A0A9W7MDK1"/>
<accession>A0A9W7MDK1</accession>
<evidence type="ECO:0000256" key="6">
    <source>
        <dbReference type="ARBA" id="ARBA00022832"/>
    </source>
</evidence>
<dbReference type="EMBL" id="BSYR01000030">
    <property type="protein sequence ID" value="GMI96771.1"/>
    <property type="molecule type" value="Genomic_DNA"/>
</dbReference>
<evidence type="ECO:0000256" key="10">
    <source>
        <dbReference type="ARBA" id="ARBA00023239"/>
    </source>
</evidence>
<dbReference type="PRINTS" id="PR00465">
    <property type="entry name" value="EP450IV"/>
</dbReference>
<dbReference type="GO" id="GO:0009535">
    <property type="term" value="C:chloroplast thylakoid membrane"/>
    <property type="evidence" value="ECO:0007669"/>
    <property type="project" value="TreeGrafter"/>
</dbReference>
<comment type="caution">
    <text evidence="13">The sequence shown here is derived from an EMBL/GenBank/DDBJ whole genome shotgun (WGS) entry which is preliminary data.</text>
</comment>
<keyword evidence="7 11" id="KW-0408">Iron</keyword>
<dbReference type="OrthoDB" id="2789670at2759"/>
<dbReference type="FunFam" id="1.10.630.10:FF:000024">
    <property type="entry name" value="Allene oxide synthase, chloroplastic"/>
    <property type="match status" value="1"/>
</dbReference>
<dbReference type="InterPro" id="IPR002403">
    <property type="entry name" value="Cyt_P450_E_grp-IV"/>
</dbReference>
<dbReference type="PANTHER" id="PTHR24286:SF255">
    <property type="entry name" value="ALLENE OXIDE SYNTHASE, CHLOROPLASTIC"/>
    <property type="match status" value="1"/>
</dbReference>
<dbReference type="GO" id="GO:0016829">
    <property type="term" value="F:lyase activity"/>
    <property type="evidence" value="ECO:0007669"/>
    <property type="project" value="UniProtKB-KW"/>
</dbReference>
<evidence type="ECO:0000256" key="8">
    <source>
        <dbReference type="ARBA" id="ARBA00023098"/>
    </source>
</evidence>
<dbReference type="InterPro" id="IPR036396">
    <property type="entry name" value="Cyt_P450_sf"/>
</dbReference>
<keyword evidence="6" id="KW-0276">Fatty acid metabolism</keyword>
<evidence type="ECO:0000256" key="11">
    <source>
        <dbReference type="PIRSR" id="PIRSR602403-1"/>
    </source>
</evidence>
<comment type="similarity">
    <text evidence="1">Belongs to the cytochrome P450 family.</text>
</comment>
<evidence type="ECO:0000256" key="3">
    <source>
        <dbReference type="ARBA" id="ARBA00022617"/>
    </source>
</evidence>
<keyword evidence="9" id="KW-0275">Fatty acid biosynthesis</keyword>
<dbReference type="Gene3D" id="1.10.630.10">
    <property type="entry name" value="Cytochrome P450"/>
    <property type="match status" value="1"/>
</dbReference>
<name>A0A9W7MDK1_HIBTR</name>
<dbReference type="GO" id="GO:0004497">
    <property type="term" value="F:monooxygenase activity"/>
    <property type="evidence" value="ECO:0007669"/>
    <property type="project" value="InterPro"/>
</dbReference>
<keyword evidence="10" id="KW-0456">Lyase</keyword>
<evidence type="ECO:0000256" key="1">
    <source>
        <dbReference type="ARBA" id="ARBA00010617"/>
    </source>
</evidence>